<reference evidence="3" key="1">
    <citation type="submission" date="2022-10" db="EMBL/GenBank/DDBJ databases">
        <title>The complete genomes of actinobacterial strains from the NBC collection.</title>
        <authorList>
            <person name="Joergensen T.S."/>
            <person name="Alvarez Arevalo M."/>
            <person name="Sterndorff E.B."/>
            <person name="Faurdal D."/>
            <person name="Vuksanovic O."/>
            <person name="Mourched A.-S."/>
            <person name="Charusanti P."/>
            <person name="Shaw S."/>
            <person name="Blin K."/>
            <person name="Weber T."/>
        </authorList>
    </citation>
    <scope>NUCLEOTIDE SEQUENCE</scope>
    <source>
        <strain evidence="3">NBC_00003</strain>
    </source>
</reference>
<proteinExistence type="predicted"/>
<protein>
    <submittedName>
        <fullName evidence="3">Uncharacterized protein</fullName>
    </submittedName>
</protein>
<feature type="compositionally biased region" description="Low complexity" evidence="1">
    <location>
        <begin position="119"/>
        <end position="134"/>
    </location>
</feature>
<feature type="transmembrane region" description="Helical" evidence="2">
    <location>
        <begin position="50"/>
        <end position="72"/>
    </location>
</feature>
<evidence type="ECO:0000313" key="3">
    <source>
        <dbReference type="EMBL" id="WTW65990.1"/>
    </source>
</evidence>
<dbReference type="AlphaFoldDB" id="A0AAU2VF72"/>
<feature type="region of interest" description="Disordered" evidence="1">
    <location>
        <begin position="75"/>
        <end position="134"/>
    </location>
</feature>
<organism evidence="3">
    <name type="scientific">Streptomyces sp. NBC_00003</name>
    <dbReference type="NCBI Taxonomy" id="2903608"/>
    <lineage>
        <taxon>Bacteria</taxon>
        <taxon>Bacillati</taxon>
        <taxon>Actinomycetota</taxon>
        <taxon>Actinomycetes</taxon>
        <taxon>Kitasatosporales</taxon>
        <taxon>Streptomycetaceae</taxon>
        <taxon>Streptomyces</taxon>
    </lineage>
</organism>
<keyword evidence="2" id="KW-0472">Membrane</keyword>
<sequence length="263" mass="27392">MNEDIGRRLRDAAEAHQPDRARMLARVERGSSRATVHRRPLRVVRYWPKAVLAGLAAAGILATGGFAVAGIVGSQPPSDAPTAPSEPSPTGASPSTPPTASSPPRASTPPVGPAPATPSPSASRPAPSASSRVQSGPLWSVGSVDPHSTVYWAQSDVTLRTAQPLTALTVEVRIAQTGGVRNTGTWRTLPSDDFTVTVQEADGALVYRWVLKPGRTVPAGQHEFAAQYNHATGPRSAAADNYRVEAESSGSAVGVWGGFVRAQ</sequence>
<dbReference type="EMBL" id="CP108318">
    <property type="protein sequence ID" value="WTW65990.1"/>
    <property type="molecule type" value="Genomic_DNA"/>
</dbReference>
<evidence type="ECO:0000256" key="2">
    <source>
        <dbReference type="SAM" id="Phobius"/>
    </source>
</evidence>
<accession>A0AAU2VF72</accession>
<name>A0AAU2VF72_9ACTN</name>
<keyword evidence="2" id="KW-1133">Transmembrane helix</keyword>
<gene>
    <name evidence="3" type="ORF">OG549_38110</name>
</gene>
<keyword evidence="2" id="KW-0812">Transmembrane</keyword>
<feature type="compositionally biased region" description="Pro residues" evidence="1">
    <location>
        <begin position="95"/>
        <end position="118"/>
    </location>
</feature>
<evidence type="ECO:0000256" key="1">
    <source>
        <dbReference type="SAM" id="MobiDB-lite"/>
    </source>
</evidence>
<feature type="compositionally biased region" description="Low complexity" evidence="1">
    <location>
        <begin position="76"/>
        <end position="94"/>
    </location>
</feature>